<dbReference type="AlphaFoldDB" id="A0A2W1K0S2"/>
<evidence type="ECO:0000256" key="6">
    <source>
        <dbReference type="SAM" id="Phobius"/>
    </source>
</evidence>
<keyword evidence="4 6" id="KW-0472">Membrane</keyword>
<dbReference type="InterPro" id="IPR037682">
    <property type="entry name" value="TonB_C"/>
</dbReference>
<keyword evidence="2 6" id="KW-0812">Transmembrane</keyword>
<dbReference type="NCBIfam" id="TIGR01352">
    <property type="entry name" value="tonB_Cterm"/>
    <property type="match status" value="1"/>
</dbReference>
<protein>
    <submittedName>
        <fullName evidence="8">TonB family protein</fullName>
    </submittedName>
</protein>
<dbReference type="Pfam" id="PF03544">
    <property type="entry name" value="TonB_C"/>
    <property type="match status" value="1"/>
</dbReference>
<dbReference type="InterPro" id="IPR006260">
    <property type="entry name" value="TonB/TolA_C"/>
</dbReference>
<dbReference type="OrthoDB" id="5298813at2"/>
<name>A0A2W1K0S2_ACIFR</name>
<comment type="subcellular location">
    <subcellularLocation>
        <location evidence="1">Membrane</location>
        <topology evidence="1">Single-pass membrane protein</topology>
    </subcellularLocation>
</comment>
<evidence type="ECO:0000313" key="8">
    <source>
        <dbReference type="EMBL" id="PZD80083.1"/>
    </source>
</evidence>
<proteinExistence type="predicted"/>
<evidence type="ECO:0000313" key="9">
    <source>
        <dbReference type="Proteomes" id="UP000248886"/>
    </source>
</evidence>
<evidence type="ECO:0000259" key="7">
    <source>
        <dbReference type="PROSITE" id="PS52015"/>
    </source>
</evidence>
<dbReference type="PRINTS" id="PR01217">
    <property type="entry name" value="PRICHEXTENSN"/>
</dbReference>
<feature type="compositionally biased region" description="Pro residues" evidence="5">
    <location>
        <begin position="134"/>
        <end position="144"/>
    </location>
</feature>
<keyword evidence="3 6" id="KW-1133">Transmembrane helix</keyword>
<dbReference type="Gene3D" id="3.30.1150.10">
    <property type="match status" value="1"/>
</dbReference>
<reference evidence="8 9" key="1">
    <citation type="submission" date="2018-06" db="EMBL/GenBank/DDBJ databases">
        <title>Draft sequence of Acidithiobacillus ferrooxidans CCM 4253.</title>
        <authorList>
            <person name="Moya-Beltran A."/>
            <person name="Castro M."/>
            <person name="Covarrubias P.C."/>
            <person name="Issotta F."/>
            <person name="Janiczek O."/>
            <person name="Mandl M."/>
            <person name="Kucera J."/>
            <person name="Quatrini R."/>
        </authorList>
    </citation>
    <scope>NUCLEOTIDE SEQUENCE [LARGE SCALE GENOMIC DNA]</scope>
    <source>
        <strain evidence="8 9">CCM 4253</strain>
    </source>
</reference>
<dbReference type="GO" id="GO:0055085">
    <property type="term" value="P:transmembrane transport"/>
    <property type="evidence" value="ECO:0007669"/>
    <property type="project" value="InterPro"/>
</dbReference>
<evidence type="ECO:0000256" key="1">
    <source>
        <dbReference type="ARBA" id="ARBA00004167"/>
    </source>
</evidence>
<feature type="domain" description="TonB C-terminal" evidence="7">
    <location>
        <begin position="168"/>
        <end position="259"/>
    </location>
</feature>
<organism evidence="8 9">
    <name type="scientific">Acidithiobacillus ferrooxidans</name>
    <name type="common">Thiobacillus ferrooxidans</name>
    <dbReference type="NCBI Taxonomy" id="920"/>
    <lineage>
        <taxon>Bacteria</taxon>
        <taxon>Pseudomonadati</taxon>
        <taxon>Pseudomonadota</taxon>
        <taxon>Acidithiobacillia</taxon>
        <taxon>Acidithiobacillales</taxon>
        <taxon>Acidithiobacillaceae</taxon>
        <taxon>Acidithiobacillus</taxon>
    </lineage>
</organism>
<feature type="transmembrane region" description="Helical" evidence="6">
    <location>
        <begin position="45"/>
        <end position="64"/>
    </location>
</feature>
<evidence type="ECO:0000256" key="5">
    <source>
        <dbReference type="SAM" id="MobiDB-lite"/>
    </source>
</evidence>
<dbReference type="OMA" id="SEAQAYN"/>
<evidence type="ECO:0000256" key="2">
    <source>
        <dbReference type="ARBA" id="ARBA00022692"/>
    </source>
</evidence>
<feature type="compositionally biased region" description="Pro residues" evidence="5">
    <location>
        <begin position="116"/>
        <end position="126"/>
    </location>
</feature>
<dbReference type="SUPFAM" id="SSF74653">
    <property type="entry name" value="TolA/TonB C-terminal domain"/>
    <property type="match status" value="1"/>
</dbReference>
<sequence>MNMTVDAEHVSPLPSIRTESKKMAPELAQMPGYRLPGEGKAMQQALGLAFLVEILALAALFYSIHHQHPIQAALPPMQIALATPEPPAKPVTPPTPTPKPKTEEPPKPVLRKMAPKPHPQPTPTPPQRIKEMLPPSPLPSPVAAPPTQETPTPAPPSLSPVDPAVREDYLSQVKGAIQAAVHFPGVARMLGETSRVRVRFHLLHGHVSQIDILKKGAMGAFDEAALAAVRNARIPPPPATLAGKDFQLTVWVEFQLENG</sequence>
<dbReference type="Proteomes" id="UP000248886">
    <property type="component" value="Unassembled WGS sequence"/>
</dbReference>
<dbReference type="GO" id="GO:0016020">
    <property type="term" value="C:membrane"/>
    <property type="evidence" value="ECO:0007669"/>
    <property type="project" value="UniProtKB-SubCell"/>
</dbReference>
<gene>
    <name evidence="8" type="ORF">DN052_14330</name>
</gene>
<evidence type="ECO:0000256" key="4">
    <source>
        <dbReference type="ARBA" id="ARBA00023136"/>
    </source>
</evidence>
<feature type="region of interest" description="Disordered" evidence="5">
    <location>
        <begin position="83"/>
        <end position="163"/>
    </location>
</feature>
<dbReference type="PROSITE" id="PS52015">
    <property type="entry name" value="TONB_CTD"/>
    <property type="match status" value="1"/>
</dbReference>
<dbReference type="EMBL" id="QKQP01000011">
    <property type="protein sequence ID" value="PZD80083.1"/>
    <property type="molecule type" value="Genomic_DNA"/>
</dbReference>
<evidence type="ECO:0000256" key="3">
    <source>
        <dbReference type="ARBA" id="ARBA00022989"/>
    </source>
</evidence>
<comment type="caution">
    <text evidence="8">The sequence shown here is derived from an EMBL/GenBank/DDBJ whole genome shotgun (WGS) entry which is preliminary data.</text>
</comment>
<accession>A0A2W1K0S2</accession>
<feature type="compositionally biased region" description="Pro residues" evidence="5">
    <location>
        <begin position="84"/>
        <end position="99"/>
    </location>
</feature>